<gene>
    <name evidence="1" type="ORF">CAP_4815</name>
</gene>
<dbReference type="Proteomes" id="UP000019678">
    <property type="component" value="Unassembled WGS sequence"/>
</dbReference>
<reference evidence="1 2" key="1">
    <citation type="submission" date="2013-05" db="EMBL/GenBank/DDBJ databases">
        <title>Genome assembly of Chondromyces apiculatus DSM 436.</title>
        <authorList>
            <person name="Sharma G."/>
            <person name="Khatri I."/>
            <person name="Kaur C."/>
            <person name="Mayilraj S."/>
            <person name="Subramanian S."/>
        </authorList>
    </citation>
    <scope>NUCLEOTIDE SEQUENCE [LARGE SCALE GENOMIC DNA]</scope>
    <source>
        <strain evidence="1 2">DSM 436</strain>
    </source>
</reference>
<dbReference type="EMBL" id="ASRX01000038">
    <property type="protein sequence ID" value="EYF04132.1"/>
    <property type="molecule type" value="Genomic_DNA"/>
</dbReference>
<dbReference type="AlphaFoldDB" id="A0A017T571"/>
<sequence>MSQKDVLDESQVANAEELIVKKGREGKALDPAEIRKLLEEGGFENPVIEHVISKSNQVMKKYTAAPTEKDKKGS</sequence>
<organism evidence="1 2">
    <name type="scientific">Chondromyces apiculatus DSM 436</name>
    <dbReference type="NCBI Taxonomy" id="1192034"/>
    <lineage>
        <taxon>Bacteria</taxon>
        <taxon>Pseudomonadati</taxon>
        <taxon>Myxococcota</taxon>
        <taxon>Polyangia</taxon>
        <taxon>Polyangiales</taxon>
        <taxon>Polyangiaceae</taxon>
        <taxon>Chondromyces</taxon>
    </lineage>
</organism>
<evidence type="ECO:0000313" key="2">
    <source>
        <dbReference type="Proteomes" id="UP000019678"/>
    </source>
</evidence>
<proteinExistence type="predicted"/>
<evidence type="ECO:0000313" key="1">
    <source>
        <dbReference type="EMBL" id="EYF04132.1"/>
    </source>
</evidence>
<keyword evidence="2" id="KW-1185">Reference proteome</keyword>
<accession>A0A017T571</accession>
<name>A0A017T571_9BACT</name>
<dbReference type="RefSeq" id="WP_197041317.1">
    <property type="nucleotide sequence ID" value="NZ_ASRX01000038.1"/>
</dbReference>
<protein>
    <submittedName>
        <fullName evidence="1">Uncharacterized protein</fullName>
    </submittedName>
</protein>
<comment type="caution">
    <text evidence="1">The sequence shown here is derived from an EMBL/GenBank/DDBJ whole genome shotgun (WGS) entry which is preliminary data.</text>
</comment>